<dbReference type="PANTHER" id="PTHR33371:SF4">
    <property type="entry name" value="INTERMEMBRANE PHOSPHOLIPID TRANSPORT SYSTEM BINDING PROTEIN MLAD"/>
    <property type="match status" value="1"/>
</dbReference>
<dbReference type="InterPro" id="IPR005693">
    <property type="entry name" value="Mce"/>
</dbReference>
<dbReference type="Pfam" id="PF02470">
    <property type="entry name" value="MlaD"/>
    <property type="match status" value="1"/>
</dbReference>
<dbReference type="PANTHER" id="PTHR33371">
    <property type="entry name" value="INTERMEMBRANE PHOSPHOLIPID TRANSPORT SYSTEM BINDING PROTEIN MLAD-RELATED"/>
    <property type="match status" value="1"/>
</dbReference>
<sequence length="389" mass="40639">MTTRTRHLARRIPTPGKALAALLLLAVISTTVVAIATRDSTLHFTAYFRNSIGLYEGDRVTIRGVPVGTVDAIDPMGDRVRVTLTVTGDHPVPADAGAAIIAPTLVTGRYVQLAPTYDGGARLEDGAEIPLDKTAVPVEYDQLKKQLTELSTELGPQGYNVDGSLSELVASTGTALDGNGQSLKLALSNVSAAMQTLSDGGPDLFSTVRNLQVLVSALAASDQQIVGFSGELRSVSTLLNNNRTELDAALASIAALLPEIRGYVDDNNEALTTDVESLNSIATLLMNKQDDLAQILHVTPTALADLYNIYDPASNSLTGALAIPDLPDPMSFICALLTTVDAPQEECSRMSDKFGDMFGAAVRAAQGSAPTGPAPKLGELAVPGSGGTR</sequence>
<reference evidence="5" key="1">
    <citation type="journal article" date="2006" name="Proc. Natl. Acad. Sci. U.S.A.">
        <title>The complete genome of Rhodococcus sp. RHA1 provides insights into a catabolic powerhouse.</title>
        <authorList>
            <person name="McLeod M.P."/>
            <person name="Warren R.L."/>
            <person name="Hsiao W.W.L."/>
            <person name="Araki N."/>
            <person name="Myhre M."/>
            <person name="Fernandes C."/>
            <person name="Miyazawa D."/>
            <person name="Wong W."/>
            <person name="Lillquist A.L."/>
            <person name="Wang D."/>
            <person name="Dosanjh M."/>
            <person name="Hara H."/>
            <person name="Petrescu A."/>
            <person name="Morin R.D."/>
            <person name="Yang G."/>
            <person name="Stott J.M."/>
            <person name="Schein J.E."/>
            <person name="Shin H."/>
            <person name="Smailus D."/>
            <person name="Siddiqui A.S."/>
            <person name="Marra M.A."/>
            <person name="Jones S.J.M."/>
            <person name="Holt R."/>
            <person name="Brinkman F.S.L."/>
            <person name="Miyauchi K."/>
            <person name="Fukuda M."/>
            <person name="Davies J.E."/>
            <person name="Mohn W.W."/>
            <person name="Eltis L.D."/>
        </authorList>
    </citation>
    <scope>NUCLEOTIDE SEQUENCE [LARGE SCALE GENOMIC DNA]</scope>
    <source>
        <strain evidence="5">RHA1</strain>
    </source>
</reference>
<dbReference type="AlphaFoldDB" id="Q0SD32"/>
<dbReference type="InterPro" id="IPR024516">
    <property type="entry name" value="Mce_C"/>
</dbReference>
<feature type="domain" description="Mammalian cell entry C-terminal" evidence="3">
    <location>
        <begin position="121"/>
        <end position="297"/>
    </location>
</feature>
<dbReference type="HOGENOM" id="CLU_044068_0_1_11"/>
<feature type="domain" description="Mce/MlaD" evidence="2">
    <location>
        <begin position="41"/>
        <end position="115"/>
    </location>
</feature>
<dbReference type="Pfam" id="PF11887">
    <property type="entry name" value="Mce4_CUP1"/>
    <property type="match status" value="1"/>
</dbReference>
<dbReference type="EMBL" id="CP000431">
    <property type="protein sequence ID" value="ABG94554.1"/>
    <property type="molecule type" value="Genomic_DNA"/>
</dbReference>
<dbReference type="NCBIfam" id="TIGR00996">
    <property type="entry name" value="Mtu_fam_mce"/>
    <property type="match status" value="1"/>
</dbReference>
<evidence type="ECO:0000259" key="3">
    <source>
        <dbReference type="Pfam" id="PF11887"/>
    </source>
</evidence>
<accession>Q0SD32</accession>
<feature type="region of interest" description="Disordered" evidence="1">
    <location>
        <begin position="365"/>
        <end position="389"/>
    </location>
</feature>
<evidence type="ECO:0000256" key="1">
    <source>
        <dbReference type="SAM" id="MobiDB-lite"/>
    </source>
</evidence>
<dbReference type="PATRIC" id="fig|101510.16.peg.2777"/>
<evidence type="ECO:0000313" key="5">
    <source>
        <dbReference type="Proteomes" id="UP000008710"/>
    </source>
</evidence>
<dbReference type="RefSeq" id="WP_011595449.1">
    <property type="nucleotide sequence ID" value="NC_008268.1"/>
</dbReference>
<dbReference type="Proteomes" id="UP000008710">
    <property type="component" value="Chromosome"/>
</dbReference>
<protein>
    <submittedName>
        <fullName evidence="4">Possible Mce family protein</fullName>
    </submittedName>
</protein>
<dbReference type="OrthoDB" id="4516955at2"/>
<proteinExistence type="predicted"/>
<gene>
    <name evidence="4" type="ordered locus">RHA1_ro02749</name>
</gene>
<dbReference type="InterPro" id="IPR003399">
    <property type="entry name" value="Mce/MlaD"/>
</dbReference>
<name>Q0SD32_RHOJR</name>
<dbReference type="GO" id="GO:0005576">
    <property type="term" value="C:extracellular region"/>
    <property type="evidence" value="ECO:0007669"/>
    <property type="project" value="TreeGrafter"/>
</dbReference>
<evidence type="ECO:0000259" key="2">
    <source>
        <dbReference type="Pfam" id="PF02470"/>
    </source>
</evidence>
<evidence type="ECO:0000313" key="4">
    <source>
        <dbReference type="EMBL" id="ABG94554.1"/>
    </source>
</evidence>
<organism evidence="4 5">
    <name type="scientific">Rhodococcus jostii (strain RHA1)</name>
    <dbReference type="NCBI Taxonomy" id="101510"/>
    <lineage>
        <taxon>Bacteria</taxon>
        <taxon>Bacillati</taxon>
        <taxon>Actinomycetota</taxon>
        <taxon>Actinomycetes</taxon>
        <taxon>Mycobacteriales</taxon>
        <taxon>Nocardiaceae</taxon>
        <taxon>Rhodococcus</taxon>
    </lineage>
</organism>
<dbReference type="KEGG" id="rha:RHA1_ro02749"/>
<dbReference type="InterPro" id="IPR052336">
    <property type="entry name" value="MlaD_Phospholipid_Transporter"/>
</dbReference>
<dbReference type="eggNOG" id="COG1463">
    <property type="taxonomic scope" value="Bacteria"/>
</dbReference>